<feature type="compositionally biased region" description="Basic and acidic residues" evidence="1">
    <location>
        <begin position="163"/>
        <end position="175"/>
    </location>
</feature>
<dbReference type="OMA" id="MQRWTFP"/>
<dbReference type="AlphaFoldDB" id="A0A8S8ZTX2"/>
<evidence type="ECO:0000313" key="2">
    <source>
        <dbReference type="EMBL" id="KAA8634307.1"/>
    </source>
</evidence>
<evidence type="ECO:0000256" key="1">
    <source>
        <dbReference type="SAM" id="MobiDB-lite"/>
    </source>
</evidence>
<gene>
    <name evidence="2" type="ORF">SMACR_05906</name>
</gene>
<comment type="caution">
    <text evidence="2">The sequence shown here is derived from an EMBL/GenBank/DDBJ whole genome shotgun (WGS) entry which is preliminary data.</text>
</comment>
<sequence>MQRWTFPSFRFPTATQASQAPDADPSAYRPSPTQTTTERTLRSRIIKQKATNNRLRKSIAKLEAKSAYLRRLKELEKEAERLEREGKELARREEEVKGLVERESELVNLDLEIEGHVEVEGWGGVKGENDNEVGVRGGGVRVRNGGREESVRKEEDGSEEREEVVGRIKREHESGYEDEDQAEVKYEGKVGVKAEAINSQNKWVEEIELLNGSAAWKWLDPCLAVEI</sequence>
<feature type="region of interest" description="Disordered" evidence="1">
    <location>
        <begin position="1"/>
        <end position="47"/>
    </location>
</feature>
<dbReference type="VEuPathDB" id="FungiDB:SMAC_05906"/>
<accession>A0A8S8ZTX2</accession>
<protein>
    <submittedName>
        <fullName evidence="2">Uncharacterized protein</fullName>
    </submittedName>
</protein>
<organism evidence="2 3">
    <name type="scientific">Sordaria macrospora</name>
    <dbReference type="NCBI Taxonomy" id="5147"/>
    <lineage>
        <taxon>Eukaryota</taxon>
        <taxon>Fungi</taxon>
        <taxon>Dikarya</taxon>
        <taxon>Ascomycota</taxon>
        <taxon>Pezizomycotina</taxon>
        <taxon>Sordariomycetes</taxon>
        <taxon>Sordariomycetidae</taxon>
        <taxon>Sordariales</taxon>
        <taxon>Sordariaceae</taxon>
        <taxon>Sordaria</taxon>
    </lineage>
</organism>
<evidence type="ECO:0000313" key="3">
    <source>
        <dbReference type="Proteomes" id="UP000433876"/>
    </source>
</evidence>
<feature type="region of interest" description="Disordered" evidence="1">
    <location>
        <begin position="124"/>
        <end position="182"/>
    </location>
</feature>
<name>A0A8S8ZTX2_SORMA</name>
<dbReference type="Proteomes" id="UP000433876">
    <property type="component" value="Unassembled WGS sequence"/>
</dbReference>
<feature type="compositionally biased region" description="Basic and acidic residues" evidence="1">
    <location>
        <begin position="145"/>
        <end position="155"/>
    </location>
</feature>
<proteinExistence type="predicted"/>
<reference evidence="2 3" key="1">
    <citation type="submission" date="2017-07" db="EMBL/GenBank/DDBJ databases">
        <title>Genome sequence of the Sordaria macrospora wild type strain R19027.</title>
        <authorList>
            <person name="Nowrousian M."/>
            <person name="Teichert I."/>
            <person name="Kueck U."/>
        </authorList>
    </citation>
    <scope>NUCLEOTIDE SEQUENCE [LARGE SCALE GENOMIC DNA]</scope>
    <source>
        <strain evidence="2 3">R19027</strain>
        <tissue evidence="2">Mycelium</tissue>
    </source>
</reference>
<dbReference type="EMBL" id="NMPR01000024">
    <property type="protein sequence ID" value="KAA8634307.1"/>
    <property type="molecule type" value="Genomic_DNA"/>
</dbReference>